<proteinExistence type="predicted"/>
<organism evidence="2 3">
    <name type="scientific">Streblomastix strix</name>
    <dbReference type="NCBI Taxonomy" id="222440"/>
    <lineage>
        <taxon>Eukaryota</taxon>
        <taxon>Metamonada</taxon>
        <taxon>Preaxostyla</taxon>
        <taxon>Oxymonadida</taxon>
        <taxon>Streblomastigidae</taxon>
        <taxon>Streblomastix</taxon>
    </lineage>
</organism>
<evidence type="ECO:0000256" key="1">
    <source>
        <dbReference type="SAM" id="MobiDB-lite"/>
    </source>
</evidence>
<gene>
    <name evidence="2" type="ORF">EZS28_020004</name>
</gene>
<dbReference type="Proteomes" id="UP000324800">
    <property type="component" value="Unassembled WGS sequence"/>
</dbReference>
<feature type="compositionally biased region" description="Basic residues" evidence="1">
    <location>
        <begin position="320"/>
        <end position="331"/>
    </location>
</feature>
<accession>A0A5J4VQ43</accession>
<evidence type="ECO:0000313" key="2">
    <source>
        <dbReference type="EMBL" id="KAA6384469.1"/>
    </source>
</evidence>
<feature type="region of interest" description="Disordered" evidence="1">
    <location>
        <begin position="312"/>
        <end position="331"/>
    </location>
</feature>
<name>A0A5J4VQ43_9EUKA</name>
<feature type="region of interest" description="Disordered" evidence="1">
    <location>
        <begin position="1"/>
        <end position="20"/>
    </location>
</feature>
<dbReference type="EMBL" id="SNRW01005744">
    <property type="protein sequence ID" value="KAA6384469.1"/>
    <property type="molecule type" value="Genomic_DNA"/>
</dbReference>
<comment type="caution">
    <text evidence="2">The sequence shown here is derived from an EMBL/GenBank/DDBJ whole genome shotgun (WGS) entry which is preliminary data.</text>
</comment>
<reference evidence="2 3" key="1">
    <citation type="submission" date="2019-03" db="EMBL/GenBank/DDBJ databases">
        <title>Single cell metagenomics reveals metabolic interactions within the superorganism composed of flagellate Streblomastix strix and complex community of Bacteroidetes bacteria on its surface.</title>
        <authorList>
            <person name="Treitli S.C."/>
            <person name="Kolisko M."/>
            <person name="Husnik F."/>
            <person name="Keeling P."/>
            <person name="Hampl V."/>
        </authorList>
    </citation>
    <scope>NUCLEOTIDE SEQUENCE [LARGE SCALE GENOMIC DNA]</scope>
    <source>
        <strain evidence="2">ST1C</strain>
    </source>
</reference>
<dbReference type="AlphaFoldDB" id="A0A5J4VQ43"/>
<feature type="compositionally biased region" description="Basic residues" evidence="1">
    <location>
        <begin position="1"/>
        <end position="12"/>
    </location>
</feature>
<sequence length="331" mass="38104">MSKKGKKGKKGSRIYQPNEYEQQLSKLQVNAIESIINSNMEKIKKQQAGGDYKAKMKAGPKQRTLRYQRYRPDLVAEIPDTIMRSGSRYKTGMTAEQLKPIQEEVMRRIPDLTAKEAELGISAITNLKDRRQVYSELFPQNLLSDLYETTLRITEEGRLMEQKYIENAQSYQDNINARNNQPSMDLGSRSPVITQENQMNELLNFGSQKQKEKVVKELNEQYPPENDEPLPDILATSNLNIVYDIGALDWGRPSINDIYSRSPFETYKAGYKYDQFGNPQPYMKKPVVPVGKKDTKMKKNYIPTSQLIQTAKAQSDLHKKLTKSTKNHKKK</sequence>
<protein>
    <submittedName>
        <fullName evidence="2">Uncharacterized protein</fullName>
    </submittedName>
</protein>
<evidence type="ECO:0000313" key="3">
    <source>
        <dbReference type="Proteomes" id="UP000324800"/>
    </source>
</evidence>